<dbReference type="GeneID" id="93379816"/>
<dbReference type="PANTHER" id="PTHR30055">
    <property type="entry name" value="HTH-TYPE TRANSCRIPTIONAL REGULATOR RUTR"/>
    <property type="match status" value="1"/>
</dbReference>
<evidence type="ECO:0000313" key="8">
    <source>
        <dbReference type="EMBL" id="RIT41781.1"/>
    </source>
</evidence>
<dbReference type="SUPFAM" id="SSF48498">
    <property type="entry name" value="Tetracyclin repressor-like, C-terminal domain"/>
    <property type="match status" value="1"/>
</dbReference>
<dbReference type="Pfam" id="PF00440">
    <property type="entry name" value="TetR_N"/>
    <property type="match status" value="1"/>
</dbReference>
<feature type="domain" description="HTH tetR-type" evidence="5">
    <location>
        <begin position="9"/>
        <end position="69"/>
    </location>
</feature>
<dbReference type="PRINTS" id="PR00455">
    <property type="entry name" value="HTHTETR"/>
</dbReference>
<evidence type="ECO:0000313" key="9">
    <source>
        <dbReference type="Proteomes" id="UP000038487"/>
    </source>
</evidence>
<feature type="DNA-binding region" description="H-T-H motif" evidence="4">
    <location>
        <begin position="32"/>
        <end position="51"/>
    </location>
</feature>
<dbReference type="RefSeq" id="WP_005057551.1">
    <property type="nucleotide sequence ID" value="NZ_AP022621.1"/>
</dbReference>
<dbReference type="InterPro" id="IPR036271">
    <property type="entry name" value="Tet_transcr_reg_TetR-rel_C_sf"/>
</dbReference>
<dbReference type="InterPro" id="IPR009057">
    <property type="entry name" value="Homeodomain-like_sf"/>
</dbReference>
<proteinExistence type="predicted"/>
<protein>
    <submittedName>
        <fullName evidence="6 7">Transcriptional regulator, TetR-family</fullName>
    </submittedName>
    <submittedName>
        <fullName evidence="8">TetR/AcrR family transcriptional regulator</fullName>
    </submittedName>
</protein>
<evidence type="ECO:0000259" key="5">
    <source>
        <dbReference type="PROSITE" id="PS50977"/>
    </source>
</evidence>
<dbReference type="Proteomes" id="UP000284557">
    <property type="component" value="Unassembled WGS sequence"/>
</dbReference>
<name>A0A0U0X2G3_9MYCO</name>
<reference evidence="8 11" key="3">
    <citation type="submission" date="2018-08" db="EMBL/GenBank/DDBJ databases">
        <title>Linezolid Resistance in Mycobacterium abscessus: MIC Distribution and Comprehensive Investigation of Resistance Mechanisms.</title>
        <authorList>
            <person name="Ye M."/>
            <person name="Xu L."/>
            <person name="Zou Y."/>
            <person name="Li B."/>
            <person name="Guo Q."/>
            <person name="Zhang Y."/>
            <person name="Zhan M."/>
            <person name="Xu B."/>
            <person name="Yu F."/>
            <person name="Zhang Z."/>
            <person name="Chu H."/>
        </authorList>
    </citation>
    <scope>NUCLEOTIDE SEQUENCE [LARGE SCALE GENOMIC DNA]</scope>
    <source>
        <strain evidence="8 11">G143</strain>
    </source>
</reference>
<dbReference type="Pfam" id="PF17920">
    <property type="entry name" value="TetR_C_16"/>
    <property type="match status" value="1"/>
</dbReference>
<dbReference type="EMBL" id="QXBN01000003">
    <property type="protein sequence ID" value="RIT41781.1"/>
    <property type="molecule type" value="Genomic_DNA"/>
</dbReference>
<dbReference type="InterPro" id="IPR041678">
    <property type="entry name" value="TetR_C_16"/>
</dbReference>
<dbReference type="PANTHER" id="PTHR30055:SF234">
    <property type="entry name" value="HTH-TYPE TRANSCRIPTIONAL REGULATOR BETI"/>
    <property type="match status" value="1"/>
</dbReference>
<dbReference type="Gene3D" id="1.10.10.60">
    <property type="entry name" value="Homeodomain-like"/>
    <property type="match status" value="1"/>
</dbReference>
<dbReference type="InterPro" id="IPR001647">
    <property type="entry name" value="HTH_TetR"/>
</dbReference>
<dbReference type="GO" id="GO:0003700">
    <property type="term" value="F:DNA-binding transcription factor activity"/>
    <property type="evidence" value="ECO:0007669"/>
    <property type="project" value="TreeGrafter"/>
</dbReference>
<dbReference type="OMA" id="SMVMRYY"/>
<dbReference type="PROSITE" id="PS50977">
    <property type="entry name" value="HTH_TETR_2"/>
    <property type="match status" value="1"/>
</dbReference>
<dbReference type="PATRIC" id="fig|36809.44.peg.2741"/>
<sequence>MPPEPRRSDATRAAILEAAQEHFASVGYEKATIRAIAGTAGIDPSLVMRYYGNKGKLFAAAANFDLCLPELSAVSHEELGTVIVQHFLERWEVDDTMVALLRAAVSNEEARLRMVEIFTDQSLPAFEELLTDHAAERAALIGGQMIGFAVCRYILRLSPVIEMTHQDIVNWMAPIVQQYIDTPAP</sequence>
<dbReference type="Proteomes" id="UP000045782">
    <property type="component" value="Unassembled WGS sequence"/>
</dbReference>
<gene>
    <name evidence="8" type="ORF">D2E76_05275</name>
    <name evidence="6" type="ORF">ERS075527_03317</name>
    <name evidence="7" type="ORF">ERS075579_00455</name>
</gene>
<organism evidence="8 11">
    <name type="scientific">Mycobacteroides abscessus</name>
    <dbReference type="NCBI Taxonomy" id="36809"/>
    <lineage>
        <taxon>Bacteria</taxon>
        <taxon>Bacillati</taxon>
        <taxon>Actinomycetota</taxon>
        <taxon>Actinomycetes</taxon>
        <taxon>Mycobacteriales</taxon>
        <taxon>Mycobacteriaceae</taxon>
        <taxon>Mycobacteroides</taxon>
    </lineage>
</organism>
<dbReference type="InterPro" id="IPR050109">
    <property type="entry name" value="HTH-type_TetR-like_transc_reg"/>
</dbReference>
<dbReference type="Gene3D" id="1.10.357.10">
    <property type="entry name" value="Tetracycline Repressor, domain 2"/>
    <property type="match status" value="1"/>
</dbReference>
<evidence type="ECO:0000256" key="1">
    <source>
        <dbReference type="ARBA" id="ARBA00023015"/>
    </source>
</evidence>
<reference evidence="6 9" key="2">
    <citation type="submission" date="2015-03" db="EMBL/GenBank/DDBJ databases">
        <authorList>
            <consortium name="Pathogen Informatics"/>
            <person name="Murphy D."/>
        </authorList>
    </citation>
    <scope>NUCLEOTIDE SEQUENCE [LARGE SCALE GENOMIC DNA]</scope>
    <source>
        <strain evidence="6 9">PAP036</strain>
    </source>
</reference>
<evidence type="ECO:0000313" key="11">
    <source>
        <dbReference type="Proteomes" id="UP000284557"/>
    </source>
</evidence>
<evidence type="ECO:0000256" key="4">
    <source>
        <dbReference type="PROSITE-ProRule" id="PRU00335"/>
    </source>
</evidence>
<accession>A0A0U0X2G3</accession>
<evidence type="ECO:0000313" key="10">
    <source>
        <dbReference type="Proteomes" id="UP000045782"/>
    </source>
</evidence>
<dbReference type="Proteomes" id="UP000038487">
    <property type="component" value="Unassembled WGS sequence"/>
</dbReference>
<evidence type="ECO:0000313" key="7">
    <source>
        <dbReference type="EMBL" id="CPV33497.1"/>
    </source>
</evidence>
<reference evidence="7 10" key="1">
    <citation type="submission" date="2015-03" db="EMBL/GenBank/DDBJ databases">
        <authorList>
            <person name="Murphy D."/>
        </authorList>
    </citation>
    <scope>NUCLEOTIDE SEQUENCE [LARGE SCALE GENOMIC DNA]</scope>
    <source>
        <strain evidence="7 10">PAP088</strain>
    </source>
</reference>
<keyword evidence="2 4" id="KW-0238">DNA-binding</keyword>
<evidence type="ECO:0000313" key="6">
    <source>
        <dbReference type="EMBL" id="CPT44589.1"/>
    </source>
</evidence>
<evidence type="ECO:0000256" key="2">
    <source>
        <dbReference type="ARBA" id="ARBA00023125"/>
    </source>
</evidence>
<evidence type="ECO:0000256" key="3">
    <source>
        <dbReference type="ARBA" id="ARBA00023163"/>
    </source>
</evidence>
<dbReference type="SUPFAM" id="SSF46689">
    <property type="entry name" value="Homeodomain-like"/>
    <property type="match status" value="1"/>
</dbReference>
<dbReference type="AlphaFoldDB" id="A0A0U0X2G3"/>
<dbReference type="EMBL" id="CSUW01000008">
    <property type="protein sequence ID" value="CPT44589.1"/>
    <property type="molecule type" value="Genomic_DNA"/>
</dbReference>
<keyword evidence="1" id="KW-0805">Transcription regulation</keyword>
<dbReference type="EMBL" id="CSWP01000001">
    <property type="protein sequence ID" value="CPV33497.1"/>
    <property type="molecule type" value="Genomic_DNA"/>
</dbReference>
<dbReference type="GO" id="GO:0000976">
    <property type="term" value="F:transcription cis-regulatory region binding"/>
    <property type="evidence" value="ECO:0007669"/>
    <property type="project" value="TreeGrafter"/>
</dbReference>
<keyword evidence="3" id="KW-0804">Transcription</keyword>